<protein>
    <recommendedName>
        <fullName evidence="6">Late endosomal/lysosomal adaptor and MAPK and MTOR activator 5</fullName>
    </recommendedName>
</protein>
<accession>A0A1W4X2D7</accession>
<sequence>MEKQLDRVMDEVLTVPGISGCIFSDKQGLCIGVKGKASAESAGIMSAIANQVAKLEPDNKSPIIVYENDNQSCIIQQQGDITAAIYKTGII</sequence>
<reference evidence="8" key="1">
    <citation type="submission" date="2025-08" db="UniProtKB">
        <authorList>
            <consortium name="RefSeq"/>
        </authorList>
    </citation>
    <scope>IDENTIFICATION</scope>
    <source>
        <tissue evidence="8">Entire body</tissue>
    </source>
</reference>
<comment type="subcellular location">
    <subcellularLocation>
        <location evidence="2">Cytoplasm</location>
    </subcellularLocation>
    <subcellularLocation>
        <location evidence="1">Lysosome</location>
    </subcellularLocation>
</comment>
<dbReference type="Pfam" id="PF16672">
    <property type="entry name" value="LAMTOR5"/>
    <property type="match status" value="1"/>
</dbReference>
<evidence type="ECO:0000256" key="1">
    <source>
        <dbReference type="ARBA" id="ARBA00004371"/>
    </source>
</evidence>
<dbReference type="InterPro" id="IPR024135">
    <property type="entry name" value="LAMTOR5"/>
</dbReference>
<evidence type="ECO:0000256" key="4">
    <source>
        <dbReference type="ARBA" id="ARBA00022490"/>
    </source>
</evidence>
<keyword evidence="7" id="KW-1185">Reference proteome</keyword>
<comment type="similarity">
    <text evidence="3">Belongs to the LAMTOR5 family.</text>
</comment>
<dbReference type="InParanoid" id="A0A1W4X2D7"/>
<organism evidence="7 8">
    <name type="scientific">Agrilus planipennis</name>
    <name type="common">Emerald ash borer</name>
    <name type="synonym">Agrilus marcopoli</name>
    <dbReference type="NCBI Taxonomy" id="224129"/>
    <lineage>
        <taxon>Eukaryota</taxon>
        <taxon>Metazoa</taxon>
        <taxon>Ecdysozoa</taxon>
        <taxon>Arthropoda</taxon>
        <taxon>Hexapoda</taxon>
        <taxon>Insecta</taxon>
        <taxon>Pterygota</taxon>
        <taxon>Neoptera</taxon>
        <taxon>Endopterygota</taxon>
        <taxon>Coleoptera</taxon>
        <taxon>Polyphaga</taxon>
        <taxon>Elateriformia</taxon>
        <taxon>Buprestoidea</taxon>
        <taxon>Buprestidae</taxon>
        <taxon>Agrilinae</taxon>
        <taxon>Agrilus</taxon>
    </lineage>
</organism>
<dbReference type="FunCoup" id="A0A1W4X2D7">
    <property type="interactions" value="92"/>
</dbReference>
<evidence type="ECO:0000256" key="3">
    <source>
        <dbReference type="ARBA" id="ARBA00007795"/>
    </source>
</evidence>
<evidence type="ECO:0000313" key="7">
    <source>
        <dbReference type="Proteomes" id="UP000192223"/>
    </source>
</evidence>
<dbReference type="GO" id="GO:0071230">
    <property type="term" value="P:cellular response to amino acid stimulus"/>
    <property type="evidence" value="ECO:0007669"/>
    <property type="project" value="TreeGrafter"/>
</dbReference>
<dbReference type="PANTHER" id="PTHR13342:SF2">
    <property type="entry name" value="RAGULATOR COMPLEX PROTEIN LAMTOR5"/>
    <property type="match status" value="1"/>
</dbReference>
<dbReference type="SUPFAM" id="SSF103196">
    <property type="entry name" value="Roadblock/LC7 domain"/>
    <property type="match status" value="1"/>
</dbReference>
<dbReference type="GO" id="GO:0071986">
    <property type="term" value="C:Ragulator complex"/>
    <property type="evidence" value="ECO:0007669"/>
    <property type="project" value="InterPro"/>
</dbReference>
<name>A0A1W4X2D7_AGRPL</name>
<dbReference type="FunFam" id="3.30.450.30:FF:000005">
    <property type="entry name" value="Ragulator complex protein LAMTOR5 homolog"/>
    <property type="match status" value="1"/>
</dbReference>
<evidence type="ECO:0000256" key="5">
    <source>
        <dbReference type="ARBA" id="ARBA00023228"/>
    </source>
</evidence>
<dbReference type="GO" id="GO:1904263">
    <property type="term" value="P:positive regulation of TORC1 signaling"/>
    <property type="evidence" value="ECO:0007669"/>
    <property type="project" value="TreeGrafter"/>
</dbReference>
<dbReference type="RefSeq" id="XP_018326485.1">
    <property type="nucleotide sequence ID" value="XM_018470983.2"/>
</dbReference>
<evidence type="ECO:0000313" key="8">
    <source>
        <dbReference type="RefSeq" id="XP_018326485.1"/>
    </source>
</evidence>
<dbReference type="GeneID" id="108737855"/>
<dbReference type="PRINTS" id="PR02092">
    <property type="entry name" value="HEPBVIRUSXIP"/>
</dbReference>
<dbReference type="AlphaFoldDB" id="A0A1W4X2D7"/>
<dbReference type="GO" id="GO:0005085">
    <property type="term" value="F:guanyl-nucleotide exchange factor activity"/>
    <property type="evidence" value="ECO:0007669"/>
    <property type="project" value="TreeGrafter"/>
</dbReference>
<keyword evidence="5" id="KW-0458">Lysosome</keyword>
<keyword evidence="4" id="KW-0963">Cytoplasm</keyword>
<proteinExistence type="inferred from homology"/>
<dbReference type="Gene3D" id="3.30.450.30">
    <property type="entry name" value="Dynein light chain 2a, cytoplasmic"/>
    <property type="match status" value="1"/>
</dbReference>
<dbReference type="STRING" id="224129.A0A1W4X2D7"/>
<dbReference type="Proteomes" id="UP000192223">
    <property type="component" value="Unplaced"/>
</dbReference>
<dbReference type="PANTHER" id="PTHR13342">
    <property type="entry name" value="RAGULATOR COMPLEX PROTEIN LAMTOR5"/>
    <property type="match status" value="1"/>
</dbReference>
<gene>
    <name evidence="8" type="primary">LOC108737855</name>
</gene>
<dbReference type="OrthoDB" id="76862at2759"/>
<evidence type="ECO:0000256" key="2">
    <source>
        <dbReference type="ARBA" id="ARBA00004496"/>
    </source>
</evidence>
<dbReference type="KEGG" id="apln:108737855"/>
<evidence type="ECO:0000256" key="6">
    <source>
        <dbReference type="ARBA" id="ARBA00032692"/>
    </source>
</evidence>
<dbReference type="GO" id="GO:0005764">
    <property type="term" value="C:lysosome"/>
    <property type="evidence" value="ECO:0007669"/>
    <property type="project" value="UniProtKB-SubCell"/>
</dbReference>
<dbReference type="GO" id="GO:0043066">
    <property type="term" value="P:negative regulation of apoptotic process"/>
    <property type="evidence" value="ECO:0007669"/>
    <property type="project" value="InterPro"/>
</dbReference>
<dbReference type="CTD" id="10542"/>